<evidence type="ECO:0000256" key="1">
    <source>
        <dbReference type="SAM" id="Coils"/>
    </source>
</evidence>
<keyword evidence="1" id="KW-0175">Coiled coil</keyword>
<dbReference type="InterPro" id="IPR048781">
    <property type="entry name" value="Sos7_CC"/>
</dbReference>
<dbReference type="EMBL" id="KN881629">
    <property type="protein sequence ID" value="KIY52905.1"/>
    <property type="molecule type" value="Genomic_DNA"/>
</dbReference>
<dbReference type="GO" id="GO:0034501">
    <property type="term" value="P:protein localization to kinetochore"/>
    <property type="evidence" value="ECO:0007669"/>
    <property type="project" value="InterPro"/>
</dbReference>
<reference evidence="3 4" key="1">
    <citation type="journal article" date="2015" name="Fungal Genet. Biol.">
        <title>Evolution of novel wood decay mechanisms in Agaricales revealed by the genome sequences of Fistulina hepatica and Cylindrobasidium torrendii.</title>
        <authorList>
            <person name="Floudas D."/>
            <person name="Held B.W."/>
            <person name="Riley R."/>
            <person name="Nagy L.G."/>
            <person name="Koehler G."/>
            <person name="Ransdell A.S."/>
            <person name="Younus H."/>
            <person name="Chow J."/>
            <person name="Chiniquy J."/>
            <person name="Lipzen A."/>
            <person name="Tritt A."/>
            <person name="Sun H."/>
            <person name="Haridas S."/>
            <person name="LaButti K."/>
            <person name="Ohm R.A."/>
            <person name="Kues U."/>
            <person name="Blanchette R.A."/>
            <person name="Grigoriev I.V."/>
            <person name="Minto R.E."/>
            <person name="Hibbett D.S."/>
        </authorList>
    </citation>
    <scope>NUCLEOTIDE SEQUENCE [LARGE SCALE GENOMIC DNA]</scope>
    <source>
        <strain evidence="3 4">ATCC 64428</strain>
    </source>
</reference>
<dbReference type="GO" id="GO:0051315">
    <property type="term" value="P:attachment of mitotic spindle microtubules to kinetochore"/>
    <property type="evidence" value="ECO:0007669"/>
    <property type="project" value="TreeGrafter"/>
</dbReference>
<feature type="coiled-coil region" evidence="1">
    <location>
        <begin position="38"/>
        <end position="107"/>
    </location>
</feature>
<dbReference type="GO" id="GO:0000776">
    <property type="term" value="C:kinetochore"/>
    <property type="evidence" value="ECO:0007669"/>
    <property type="project" value="InterPro"/>
</dbReference>
<dbReference type="AlphaFoldDB" id="A0A0D7AM11"/>
<name>A0A0D7AM11_9AGAR</name>
<accession>A0A0D7AM11</accession>
<organism evidence="3 4">
    <name type="scientific">Fistulina hepatica ATCC 64428</name>
    <dbReference type="NCBI Taxonomy" id="1128425"/>
    <lineage>
        <taxon>Eukaryota</taxon>
        <taxon>Fungi</taxon>
        <taxon>Dikarya</taxon>
        <taxon>Basidiomycota</taxon>
        <taxon>Agaricomycotina</taxon>
        <taxon>Agaricomycetes</taxon>
        <taxon>Agaricomycetidae</taxon>
        <taxon>Agaricales</taxon>
        <taxon>Fistulinaceae</taxon>
        <taxon>Fistulina</taxon>
    </lineage>
</organism>
<feature type="domain" description="Kinetochore protein Sos7 coiled-coil" evidence="2">
    <location>
        <begin position="2"/>
        <end position="76"/>
    </location>
</feature>
<dbReference type="PANTHER" id="PTHR37329">
    <property type="entry name" value="KINETOCHORE PROTEIN SOS7"/>
    <property type="match status" value="1"/>
</dbReference>
<sequence>AYLRKLKFQYLEQHAKAKYVKCIVSDIDDAPIFTHEDNEILREANLEKKEKLRAAKRRMEEMHQRLRESAARVDADFQRARAAKERNQTLKREIMNTKITLARLRQAHPQPRLTIATADE</sequence>
<evidence type="ECO:0000259" key="2">
    <source>
        <dbReference type="Pfam" id="PF20882"/>
    </source>
</evidence>
<keyword evidence="4" id="KW-1185">Reference proteome</keyword>
<dbReference type="Proteomes" id="UP000054144">
    <property type="component" value="Unassembled WGS sequence"/>
</dbReference>
<evidence type="ECO:0000313" key="3">
    <source>
        <dbReference type="EMBL" id="KIY52905.1"/>
    </source>
</evidence>
<evidence type="ECO:0000313" key="4">
    <source>
        <dbReference type="Proteomes" id="UP000054144"/>
    </source>
</evidence>
<protein>
    <recommendedName>
        <fullName evidence="2">Kinetochore protein Sos7 coiled-coil domain-containing protein</fullName>
    </recommendedName>
</protein>
<gene>
    <name evidence="3" type="ORF">FISHEDRAFT_27980</name>
</gene>
<dbReference type="PANTHER" id="PTHR37329:SF1">
    <property type="entry name" value="KINETOCHORE PROTEIN SOS7"/>
    <property type="match status" value="1"/>
</dbReference>
<feature type="non-terminal residue" evidence="3">
    <location>
        <position position="120"/>
    </location>
</feature>
<proteinExistence type="predicted"/>
<dbReference type="OrthoDB" id="18959at2759"/>
<dbReference type="Pfam" id="PF20882">
    <property type="entry name" value="Sos7"/>
    <property type="match status" value="1"/>
</dbReference>
<feature type="non-terminal residue" evidence="3">
    <location>
        <position position="1"/>
    </location>
</feature>
<dbReference type="InterPro" id="IPR037475">
    <property type="entry name" value="Sos7"/>
</dbReference>